<comment type="similarity">
    <text evidence="1">Belongs to the aldo/keto reductase family.</text>
</comment>
<proteinExistence type="inferred from homology"/>
<sequence>MANTTATPHPRSLLIFGTAWKEDRTAELIREVLLVSFRAVDTANYPTGYNEPLTGDDLFIQTKFTPLPGVDEQSFKHLKVDYLDALSLHTPLKDEDDNMKAWKVFETYVPDRVRRLGVSNFSLAQLVKVYEAATIKPEMVQNCFYKETCFDPGVRAFCQDKGSDLIGSVSEKLDVEKELTFYLLILGLGGTQVLCGTTKPDRIRRNLEAVANWKANQAVRDELQPSVEAFKQMLEELIQEGGGSKM</sequence>
<dbReference type="PANTHER" id="PTHR43827:SF3">
    <property type="entry name" value="NADP-DEPENDENT OXIDOREDUCTASE DOMAIN-CONTAINING PROTEIN"/>
    <property type="match status" value="1"/>
</dbReference>
<dbReference type="EMBL" id="JAUKUA010000002">
    <property type="protein sequence ID" value="KAK0725160.1"/>
    <property type="molecule type" value="Genomic_DNA"/>
</dbReference>
<evidence type="ECO:0000256" key="2">
    <source>
        <dbReference type="ARBA" id="ARBA00022857"/>
    </source>
</evidence>
<evidence type="ECO:0000256" key="3">
    <source>
        <dbReference type="ARBA" id="ARBA00023002"/>
    </source>
</evidence>
<comment type="caution">
    <text evidence="5">The sequence shown here is derived from an EMBL/GenBank/DDBJ whole genome shotgun (WGS) entry which is preliminary data.</text>
</comment>
<dbReference type="InterPro" id="IPR036812">
    <property type="entry name" value="NAD(P)_OxRdtase_dom_sf"/>
</dbReference>
<evidence type="ECO:0000313" key="5">
    <source>
        <dbReference type="EMBL" id="KAK0725160.1"/>
    </source>
</evidence>
<organism evidence="5 6">
    <name type="scientific">Lasiosphaeris hirsuta</name>
    <dbReference type="NCBI Taxonomy" id="260670"/>
    <lineage>
        <taxon>Eukaryota</taxon>
        <taxon>Fungi</taxon>
        <taxon>Dikarya</taxon>
        <taxon>Ascomycota</taxon>
        <taxon>Pezizomycotina</taxon>
        <taxon>Sordariomycetes</taxon>
        <taxon>Sordariomycetidae</taxon>
        <taxon>Sordariales</taxon>
        <taxon>Lasiosphaeriaceae</taxon>
        <taxon>Lasiosphaeris</taxon>
    </lineage>
</organism>
<accession>A0AA40B042</accession>
<dbReference type="InterPro" id="IPR020471">
    <property type="entry name" value="AKR"/>
</dbReference>
<evidence type="ECO:0000256" key="1">
    <source>
        <dbReference type="ARBA" id="ARBA00007905"/>
    </source>
</evidence>
<keyword evidence="3" id="KW-0560">Oxidoreductase</keyword>
<dbReference type="Proteomes" id="UP001172102">
    <property type="component" value="Unassembled WGS sequence"/>
</dbReference>
<dbReference type="GO" id="GO:0016616">
    <property type="term" value="F:oxidoreductase activity, acting on the CH-OH group of donors, NAD or NADP as acceptor"/>
    <property type="evidence" value="ECO:0007669"/>
    <property type="project" value="UniProtKB-ARBA"/>
</dbReference>
<protein>
    <submittedName>
        <fullName evidence="5">NADP-dependent oxidoreductase domain-containing protein</fullName>
    </submittedName>
</protein>
<dbReference type="InterPro" id="IPR023210">
    <property type="entry name" value="NADP_OxRdtase_dom"/>
</dbReference>
<dbReference type="AlphaFoldDB" id="A0AA40B042"/>
<dbReference type="Pfam" id="PF00248">
    <property type="entry name" value="Aldo_ket_red"/>
    <property type="match status" value="1"/>
</dbReference>
<dbReference type="PANTHER" id="PTHR43827">
    <property type="entry name" value="2,5-DIKETO-D-GLUCONIC ACID REDUCTASE"/>
    <property type="match status" value="1"/>
</dbReference>
<dbReference type="InterPro" id="IPR018170">
    <property type="entry name" value="Aldo/ket_reductase_CS"/>
</dbReference>
<dbReference type="SUPFAM" id="SSF51430">
    <property type="entry name" value="NAD(P)-linked oxidoreductase"/>
    <property type="match status" value="1"/>
</dbReference>
<feature type="domain" description="NADP-dependent oxidoreductase" evidence="4">
    <location>
        <begin position="72"/>
        <end position="167"/>
    </location>
</feature>
<dbReference type="Gene3D" id="3.20.20.100">
    <property type="entry name" value="NADP-dependent oxidoreductase domain"/>
    <property type="match status" value="1"/>
</dbReference>
<reference evidence="5" key="1">
    <citation type="submission" date="2023-06" db="EMBL/GenBank/DDBJ databases">
        <title>Genome-scale phylogeny and comparative genomics of the fungal order Sordariales.</title>
        <authorList>
            <consortium name="Lawrence Berkeley National Laboratory"/>
            <person name="Hensen N."/>
            <person name="Bonometti L."/>
            <person name="Westerberg I."/>
            <person name="Brannstrom I.O."/>
            <person name="Guillou S."/>
            <person name="Cros-Aarteil S."/>
            <person name="Calhoun S."/>
            <person name="Haridas S."/>
            <person name="Kuo A."/>
            <person name="Mondo S."/>
            <person name="Pangilinan J."/>
            <person name="Riley R."/>
            <person name="Labutti K."/>
            <person name="Andreopoulos B."/>
            <person name="Lipzen A."/>
            <person name="Chen C."/>
            <person name="Yanf M."/>
            <person name="Daum C."/>
            <person name="Ng V."/>
            <person name="Clum A."/>
            <person name="Steindorff A."/>
            <person name="Ohm R."/>
            <person name="Martin F."/>
            <person name="Silar P."/>
            <person name="Natvig D."/>
            <person name="Lalanne C."/>
            <person name="Gautier V."/>
            <person name="Ament-Velasquez S.L."/>
            <person name="Kruys A."/>
            <person name="Hutchinson M.I."/>
            <person name="Powell A.J."/>
            <person name="Barry K."/>
            <person name="Miller A.N."/>
            <person name="Grigoriev I.V."/>
            <person name="Debuchy R."/>
            <person name="Gladieux P."/>
            <person name="Thoren M.H."/>
            <person name="Johannesson H."/>
        </authorList>
    </citation>
    <scope>NUCLEOTIDE SEQUENCE</scope>
    <source>
        <strain evidence="5">SMH4607-1</strain>
    </source>
</reference>
<evidence type="ECO:0000259" key="4">
    <source>
        <dbReference type="Pfam" id="PF00248"/>
    </source>
</evidence>
<evidence type="ECO:0000313" key="6">
    <source>
        <dbReference type="Proteomes" id="UP001172102"/>
    </source>
</evidence>
<dbReference type="PROSITE" id="PS00062">
    <property type="entry name" value="ALDOKETO_REDUCTASE_2"/>
    <property type="match status" value="1"/>
</dbReference>
<name>A0AA40B042_9PEZI</name>
<gene>
    <name evidence="5" type="ORF">B0H67DRAFT_598502</name>
</gene>
<keyword evidence="2" id="KW-0521">NADP</keyword>
<keyword evidence="6" id="KW-1185">Reference proteome</keyword>